<proteinExistence type="predicted"/>
<dbReference type="Pfam" id="PF00023">
    <property type="entry name" value="Ank"/>
    <property type="match status" value="1"/>
</dbReference>
<dbReference type="Proteomes" id="UP000215914">
    <property type="component" value="Chromosome 3"/>
</dbReference>
<dbReference type="EMBL" id="CM007892">
    <property type="protein sequence ID" value="OTG30530.1"/>
    <property type="molecule type" value="Genomic_DNA"/>
</dbReference>
<keyword evidence="3" id="KW-1185">Reference proteome</keyword>
<feature type="repeat" description="ANK" evidence="1">
    <location>
        <begin position="7"/>
        <end position="30"/>
    </location>
</feature>
<organism evidence="2 3">
    <name type="scientific">Helianthus annuus</name>
    <name type="common">Common sunflower</name>
    <dbReference type="NCBI Taxonomy" id="4232"/>
    <lineage>
        <taxon>Eukaryota</taxon>
        <taxon>Viridiplantae</taxon>
        <taxon>Streptophyta</taxon>
        <taxon>Embryophyta</taxon>
        <taxon>Tracheophyta</taxon>
        <taxon>Spermatophyta</taxon>
        <taxon>Magnoliopsida</taxon>
        <taxon>eudicotyledons</taxon>
        <taxon>Gunneridae</taxon>
        <taxon>Pentapetalae</taxon>
        <taxon>asterids</taxon>
        <taxon>campanulids</taxon>
        <taxon>Asterales</taxon>
        <taxon>Asteraceae</taxon>
        <taxon>Asteroideae</taxon>
        <taxon>Heliantheae alliance</taxon>
        <taxon>Heliantheae</taxon>
        <taxon>Helianthus</taxon>
    </lineage>
</organism>
<dbReference type="InParanoid" id="A0A251V4K9"/>
<dbReference type="PROSITE" id="PS50088">
    <property type="entry name" value="ANK_REPEAT"/>
    <property type="match status" value="1"/>
</dbReference>
<dbReference type="Gene3D" id="1.25.40.20">
    <property type="entry name" value="Ankyrin repeat-containing domain"/>
    <property type="match status" value="1"/>
</dbReference>
<sequence length="152" mass="17401">MKMENFKGQTALHIAAMVGNTYAAQLLVQKTQELLTIIDRNKERPFDTAFINLKHDVSTYLIKSGRSFEAYYLENAPFAIFSAIQTKEYDLATELLDKHPLFALGPNISFDIILLTTTLTFPTKIGFKESLIYPCISLTSFHTKKIYIYYQT</sequence>
<reference evidence="3" key="1">
    <citation type="journal article" date="2017" name="Nature">
        <title>The sunflower genome provides insights into oil metabolism, flowering and Asterid evolution.</title>
        <authorList>
            <person name="Badouin H."/>
            <person name="Gouzy J."/>
            <person name="Grassa C.J."/>
            <person name="Murat F."/>
            <person name="Staton S.E."/>
            <person name="Cottret L."/>
            <person name="Lelandais-Briere C."/>
            <person name="Owens G.L."/>
            <person name="Carrere S."/>
            <person name="Mayjonade B."/>
            <person name="Legrand L."/>
            <person name="Gill N."/>
            <person name="Kane N.C."/>
            <person name="Bowers J.E."/>
            <person name="Hubner S."/>
            <person name="Bellec A."/>
            <person name="Berard A."/>
            <person name="Berges H."/>
            <person name="Blanchet N."/>
            <person name="Boniface M.C."/>
            <person name="Brunel D."/>
            <person name="Catrice O."/>
            <person name="Chaidir N."/>
            <person name="Claudel C."/>
            <person name="Donnadieu C."/>
            <person name="Faraut T."/>
            <person name="Fievet G."/>
            <person name="Helmstetter N."/>
            <person name="King M."/>
            <person name="Knapp S.J."/>
            <person name="Lai Z."/>
            <person name="Le Paslier M.C."/>
            <person name="Lippi Y."/>
            <person name="Lorenzon L."/>
            <person name="Mandel J.R."/>
            <person name="Marage G."/>
            <person name="Marchand G."/>
            <person name="Marquand E."/>
            <person name="Bret-Mestries E."/>
            <person name="Morien E."/>
            <person name="Nambeesan S."/>
            <person name="Nguyen T."/>
            <person name="Pegot-Espagnet P."/>
            <person name="Pouilly N."/>
            <person name="Raftis F."/>
            <person name="Sallet E."/>
            <person name="Schiex T."/>
            <person name="Thomas J."/>
            <person name="Vandecasteele C."/>
            <person name="Vares D."/>
            <person name="Vear F."/>
            <person name="Vautrin S."/>
            <person name="Crespi M."/>
            <person name="Mangin B."/>
            <person name="Burke J.M."/>
            <person name="Salse J."/>
            <person name="Munos S."/>
            <person name="Vincourt P."/>
            <person name="Rieseberg L.H."/>
            <person name="Langlade N.B."/>
        </authorList>
    </citation>
    <scope>NUCLEOTIDE SEQUENCE [LARGE SCALE GENOMIC DNA]</scope>
    <source>
        <strain evidence="3">cv. SF193</strain>
    </source>
</reference>
<name>A0A251V4K9_HELAN</name>
<dbReference type="SUPFAM" id="SSF48403">
    <property type="entry name" value="Ankyrin repeat"/>
    <property type="match status" value="1"/>
</dbReference>
<evidence type="ECO:0000256" key="1">
    <source>
        <dbReference type="PROSITE-ProRule" id="PRU00023"/>
    </source>
</evidence>
<accession>A0A251V4K9</accession>
<dbReference type="PROSITE" id="PS50297">
    <property type="entry name" value="ANK_REP_REGION"/>
    <property type="match status" value="1"/>
</dbReference>
<dbReference type="PANTHER" id="PTHR47303">
    <property type="match status" value="1"/>
</dbReference>
<dbReference type="STRING" id="4232.A0A251V4K9"/>
<dbReference type="AlphaFoldDB" id="A0A251V4K9"/>
<dbReference type="PANTHER" id="PTHR47303:SF1">
    <property type="entry name" value="NF-KAPPA-B INHIBITOR BETA"/>
    <property type="match status" value="1"/>
</dbReference>
<evidence type="ECO:0000313" key="2">
    <source>
        <dbReference type="EMBL" id="OTG30530.1"/>
    </source>
</evidence>
<gene>
    <name evidence="2" type="ORF">HannXRQ_Chr03g0065541</name>
</gene>
<dbReference type="InterPro" id="IPR036770">
    <property type="entry name" value="Ankyrin_rpt-contain_sf"/>
</dbReference>
<protein>
    <submittedName>
        <fullName evidence="2">Putative ankyrin repeat-containing domain-containing protein</fullName>
    </submittedName>
</protein>
<keyword evidence="1" id="KW-0040">ANK repeat</keyword>
<dbReference type="InterPro" id="IPR002110">
    <property type="entry name" value="Ankyrin_rpt"/>
</dbReference>
<evidence type="ECO:0000313" key="3">
    <source>
        <dbReference type="Proteomes" id="UP000215914"/>
    </source>
</evidence>